<keyword evidence="5" id="KW-0227">DNA damage</keyword>
<dbReference type="KEGG" id="psim:KR76_26350"/>
<evidence type="ECO:0000256" key="2">
    <source>
        <dbReference type="ARBA" id="ARBA00001946"/>
    </source>
</evidence>
<dbReference type="PANTHER" id="PTHR15822">
    <property type="entry name" value="TRAF AND TNF RECEPTOR-ASSOCIATED PROTEIN"/>
    <property type="match status" value="1"/>
</dbReference>
<dbReference type="Pfam" id="PF00041">
    <property type="entry name" value="fn3"/>
    <property type="match status" value="1"/>
</dbReference>
<dbReference type="GO" id="GO:0004518">
    <property type="term" value="F:nuclease activity"/>
    <property type="evidence" value="ECO:0007669"/>
    <property type="project" value="UniProtKB-KW"/>
</dbReference>
<proteinExistence type="predicted"/>
<dbReference type="InterPro" id="IPR051547">
    <property type="entry name" value="TDP2-like"/>
</dbReference>
<keyword evidence="4" id="KW-0479">Metal-binding</keyword>
<dbReference type="InterPro" id="IPR003961">
    <property type="entry name" value="FN3_dom"/>
</dbReference>
<dbReference type="OrthoDB" id="4013874at2"/>
<evidence type="ECO:0000256" key="5">
    <source>
        <dbReference type="ARBA" id="ARBA00022763"/>
    </source>
</evidence>
<keyword evidence="10" id="KW-0624">Polysaccharide degradation</keyword>
<reference evidence="11 12" key="1">
    <citation type="journal article" date="2015" name="Genome Announc.">
        <title>Complete Genome Sequence of Steroid-Transforming Nocardioides simplex VKM Ac-2033D.</title>
        <authorList>
            <person name="Shtratnikova V.Y."/>
            <person name="Schelkunov M.I."/>
            <person name="Pekov Y.A."/>
            <person name="Fokina V.V."/>
            <person name="Logacheva M.D."/>
            <person name="Sokolov S.L."/>
            <person name="Bragin E.Y."/>
            <person name="Ashapkin V.V."/>
            <person name="Donova M.V."/>
        </authorList>
    </citation>
    <scope>NUCLEOTIDE SEQUENCE [LARGE SCALE GENOMIC DNA]</scope>
    <source>
        <strain evidence="11 12">VKM Ac-2033D</strain>
    </source>
</reference>
<evidence type="ECO:0000256" key="7">
    <source>
        <dbReference type="ARBA" id="ARBA00022842"/>
    </source>
</evidence>
<dbReference type="InterPro" id="IPR036116">
    <property type="entry name" value="FN3_sf"/>
</dbReference>
<evidence type="ECO:0000256" key="6">
    <source>
        <dbReference type="ARBA" id="ARBA00022801"/>
    </source>
</evidence>
<evidence type="ECO:0000256" key="1">
    <source>
        <dbReference type="ARBA" id="ARBA00001936"/>
    </source>
</evidence>
<keyword evidence="9" id="KW-0326">Glycosidase</keyword>
<dbReference type="eggNOG" id="ENOG50343Y6">
    <property type="taxonomic scope" value="Bacteria"/>
</dbReference>
<evidence type="ECO:0000256" key="3">
    <source>
        <dbReference type="ARBA" id="ARBA00022722"/>
    </source>
</evidence>
<keyword evidence="8" id="KW-0234">DNA repair</keyword>
<dbReference type="PANTHER" id="PTHR15822:SF4">
    <property type="entry name" value="TYROSYL-DNA PHOSPHODIESTERASE 2"/>
    <property type="match status" value="1"/>
</dbReference>
<dbReference type="RefSeq" id="WP_038682589.1">
    <property type="nucleotide sequence ID" value="NZ_BJMC01000020.1"/>
</dbReference>
<dbReference type="GO" id="GO:0016798">
    <property type="term" value="F:hydrolase activity, acting on glycosyl bonds"/>
    <property type="evidence" value="ECO:0007669"/>
    <property type="project" value="UniProtKB-KW"/>
</dbReference>
<accession>A0A0A1DPW7</accession>
<dbReference type="SUPFAM" id="SSF49265">
    <property type="entry name" value="Fibronectin type III"/>
    <property type="match status" value="1"/>
</dbReference>
<keyword evidence="7" id="KW-0460">Magnesium</keyword>
<comment type="cofactor">
    <cofactor evidence="1">
        <name>Mn(2+)</name>
        <dbReference type="ChEBI" id="CHEBI:29035"/>
    </cofactor>
</comment>
<dbReference type="GO" id="GO:0006281">
    <property type="term" value="P:DNA repair"/>
    <property type="evidence" value="ECO:0007669"/>
    <property type="project" value="UniProtKB-KW"/>
</dbReference>
<dbReference type="Gene3D" id="3.60.10.10">
    <property type="entry name" value="Endonuclease/exonuclease/phosphatase"/>
    <property type="match status" value="1"/>
</dbReference>
<dbReference type="HOGENOM" id="CLU_524607_0_0_11"/>
<dbReference type="SMART" id="SM00060">
    <property type="entry name" value="FN3"/>
    <property type="match status" value="2"/>
</dbReference>
<keyword evidence="12" id="KW-1185">Reference proteome</keyword>
<dbReference type="GO" id="GO:0046872">
    <property type="term" value="F:metal ion binding"/>
    <property type="evidence" value="ECO:0007669"/>
    <property type="project" value="UniProtKB-KW"/>
</dbReference>
<gene>
    <name evidence="11" type="ORF">KR76_26350</name>
</gene>
<dbReference type="STRING" id="2045.KR76_26350"/>
<organism evidence="11 12">
    <name type="scientific">Nocardioides simplex</name>
    <name type="common">Arthrobacter simplex</name>
    <dbReference type="NCBI Taxonomy" id="2045"/>
    <lineage>
        <taxon>Bacteria</taxon>
        <taxon>Bacillati</taxon>
        <taxon>Actinomycetota</taxon>
        <taxon>Actinomycetes</taxon>
        <taxon>Propionibacteriales</taxon>
        <taxon>Nocardioidaceae</taxon>
        <taxon>Pimelobacter</taxon>
    </lineage>
</organism>
<comment type="cofactor">
    <cofactor evidence="2">
        <name>Mg(2+)</name>
        <dbReference type="ChEBI" id="CHEBI:18420"/>
    </cofactor>
</comment>
<name>A0A0A1DPW7_NOCSI</name>
<evidence type="ECO:0000256" key="10">
    <source>
        <dbReference type="ARBA" id="ARBA00023326"/>
    </source>
</evidence>
<keyword evidence="10" id="KW-0119">Carbohydrate metabolism</keyword>
<dbReference type="Pfam" id="PF03372">
    <property type="entry name" value="Exo_endo_phos"/>
    <property type="match status" value="1"/>
</dbReference>
<dbReference type="EMBL" id="CP009896">
    <property type="protein sequence ID" value="AIY19414.1"/>
    <property type="molecule type" value="Genomic_DNA"/>
</dbReference>
<keyword evidence="3" id="KW-0540">Nuclease</keyword>
<evidence type="ECO:0000256" key="8">
    <source>
        <dbReference type="ARBA" id="ARBA00023204"/>
    </source>
</evidence>
<dbReference type="AlphaFoldDB" id="A0A0A1DPW7"/>
<dbReference type="InterPro" id="IPR013783">
    <property type="entry name" value="Ig-like_fold"/>
</dbReference>
<evidence type="ECO:0000256" key="9">
    <source>
        <dbReference type="ARBA" id="ARBA00023295"/>
    </source>
</evidence>
<keyword evidence="6" id="KW-0378">Hydrolase</keyword>
<dbReference type="Gene3D" id="2.60.40.10">
    <property type="entry name" value="Immunoglobulins"/>
    <property type="match status" value="2"/>
</dbReference>
<evidence type="ECO:0000256" key="4">
    <source>
        <dbReference type="ARBA" id="ARBA00022723"/>
    </source>
</evidence>
<dbReference type="Proteomes" id="UP000030300">
    <property type="component" value="Chromosome"/>
</dbReference>
<protein>
    <submittedName>
        <fullName evidence="11">Uncharacterized protein</fullName>
    </submittedName>
</protein>
<dbReference type="InterPro" id="IPR036691">
    <property type="entry name" value="Endo/exonu/phosph_ase_sf"/>
</dbReference>
<dbReference type="CDD" id="cd00063">
    <property type="entry name" value="FN3"/>
    <property type="match status" value="2"/>
</dbReference>
<dbReference type="InterPro" id="IPR005135">
    <property type="entry name" value="Endo/exonuclease/phosphatase"/>
</dbReference>
<dbReference type="PROSITE" id="PS50853">
    <property type="entry name" value="FN3"/>
    <property type="match status" value="2"/>
</dbReference>
<dbReference type="GeneID" id="96612265"/>
<dbReference type="SUPFAM" id="SSF56219">
    <property type="entry name" value="DNase I-like"/>
    <property type="match status" value="1"/>
</dbReference>
<sequence length="501" mass="53878">MTRTTRTPLALLLVAVLALAGALAAVTTAPAEAAPKPGPVAGVTVGDARIAGSKASVRIAWRKAPRARGYQVLWARSAKMKKARTASVRKRSYTVRNLAVGQTWCFQVRAVAGKKKGKRSAPICRRVAKPGQSASPWIAASSVTGIGTAARTQLTVRWRATAGARSYELDYAITPEPVVNYPLWENKARQTKKVTGPTAVLPGLTPGKIYCFQVRAITAGGAGDRSPTHCKYTMTADRRLPSGSPQALDVATWNICASPVACRTHPFNKRVDAIATRIKAANVDVAAIQEAPPGPVDDLTRRLSGFDRACTSGAEAVFVRTYRYRVLSSSDTVGTPHTNPGACWARIEPANGGDPVVVVSLHLKPGPTAADDRVRRTQAADVLAWVRDRFPREHLVLAGDTNSNRGHDLDGPRLAWQSGSLMDAYDIAGAFRSYPVQNSMNNWETTPKESTRWGAHIDRVFSSAGIHVASWEIIEPQSGGRYTQLLSDHSLVRTGLLIPTS</sequence>
<evidence type="ECO:0000313" key="12">
    <source>
        <dbReference type="Proteomes" id="UP000030300"/>
    </source>
</evidence>
<evidence type="ECO:0000313" key="11">
    <source>
        <dbReference type="EMBL" id="AIY19414.1"/>
    </source>
</evidence>
<dbReference type="GO" id="GO:0000272">
    <property type="term" value="P:polysaccharide catabolic process"/>
    <property type="evidence" value="ECO:0007669"/>
    <property type="project" value="UniProtKB-KW"/>
</dbReference>